<dbReference type="STRING" id="69332.A0A388KRC7"/>
<evidence type="ECO:0000313" key="2">
    <source>
        <dbReference type="EMBL" id="GBG72558.1"/>
    </source>
</evidence>
<protein>
    <submittedName>
        <fullName evidence="2">Uncharacterized protein</fullName>
    </submittedName>
</protein>
<feature type="compositionally biased region" description="Basic and acidic residues" evidence="1">
    <location>
        <begin position="206"/>
        <end position="225"/>
    </location>
</feature>
<keyword evidence="3" id="KW-1185">Reference proteome</keyword>
<gene>
    <name evidence="2" type="ORF">CBR_g12128</name>
</gene>
<dbReference type="Gramene" id="GBG72558">
    <property type="protein sequence ID" value="GBG72558"/>
    <property type="gene ID" value="CBR_g12128"/>
</dbReference>
<dbReference type="AlphaFoldDB" id="A0A388KRC7"/>
<accession>A0A388KRC7</accession>
<organism evidence="2 3">
    <name type="scientific">Chara braunii</name>
    <name type="common">Braun's stonewort</name>
    <dbReference type="NCBI Taxonomy" id="69332"/>
    <lineage>
        <taxon>Eukaryota</taxon>
        <taxon>Viridiplantae</taxon>
        <taxon>Streptophyta</taxon>
        <taxon>Charophyceae</taxon>
        <taxon>Charales</taxon>
        <taxon>Characeae</taxon>
        <taxon>Chara</taxon>
    </lineage>
</organism>
<dbReference type="EMBL" id="BFEA01000167">
    <property type="protein sequence ID" value="GBG72558.1"/>
    <property type="molecule type" value="Genomic_DNA"/>
</dbReference>
<evidence type="ECO:0000313" key="3">
    <source>
        <dbReference type="Proteomes" id="UP000265515"/>
    </source>
</evidence>
<sequence length="245" mass="26951">MAVTLVCRGHVYGRTMMVYELSEYQDVALNREFTFVTVVTRKGYRRYEVDAQGEYVLRFNAGLGYAGDDLRDAIVYVTKMHEDVPNAHVGAGDDIVEKIVRMLLSVVAMEHDGRMAGLVEWEAILDPPLVGRPYMQGELPIVLVFEVVALNPQAIAVSGQDDALQLSITVSPTVGLSPEERLEVTVCKENDGDLQAEDGYGSSRTLRSEGTRAEEESRGGGDRPHSRFRRCGIVETEEPGGGGTR</sequence>
<feature type="region of interest" description="Disordered" evidence="1">
    <location>
        <begin position="192"/>
        <end position="245"/>
    </location>
</feature>
<comment type="caution">
    <text evidence="2">The sequence shown here is derived from an EMBL/GenBank/DDBJ whole genome shotgun (WGS) entry which is preliminary data.</text>
</comment>
<evidence type="ECO:0000256" key="1">
    <source>
        <dbReference type="SAM" id="MobiDB-lite"/>
    </source>
</evidence>
<dbReference type="Proteomes" id="UP000265515">
    <property type="component" value="Unassembled WGS sequence"/>
</dbReference>
<reference evidence="2 3" key="1">
    <citation type="journal article" date="2018" name="Cell">
        <title>The Chara Genome: Secondary Complexity and Implications for Plant Terrestrialization.</title>
        <authorList>
            <person name="Nishiyama T."/>
            <person name="Sakayama H."/>
            <person name="Vries J.D."/>
            <person name="Buschmann H."/>
            <person name="Saint-Marcoux D."/>
            <person name="Ullrich K.K."/>
            <person name="Haas F.B."/>
            <person name="Vanderstraeten L."/>
            <person name="Becker D."/>
            <person name="Lang D."/>
            <person name="Vosolsobe S."/>
            <person name="Rombauts S."/>
            <person name="Wilhelmsson P.K.I."/>
            <person name="Janitza P."/>
            <person name="Kern R."/>
            <person name="Heyl A."/>
            <person name="Rumpler F."/>
            <person name="Villalobos L.I.A.C."/>
            <person name="Clay J.M."/>
            <person name="Skokan R."/>
            <person name="Toyoda A."/>
            <person name="Suzuki Y."/>
            <person name="Kagoshima H."/>
            <person name="Schijlen E."/>
            <person name="Tajeshwar N."/>
            <person name="Catarino B."/>
            <person name="Hetherington A.J."/>
            <person name="Saltykova A."/>
            <person name="Bonnot C."/>
            <person name="Breuninger H."/>
            <person name="Symeonidi A."/>
            <person name="Radhakrishnan G.V."/>
            <person name="Van Nieuwerburgh F."/>
            <person name="Deforce D."/>
            <person name="Chang C."/>
            <person name="Karol K.G."/>
            <person name="Hedrich R."/>
            <person name="Ulvskov P."/>
            <person name="Glockner G."/>
            <person name="Delwiche C.F."/>
            <person name="Petrasek J."/>
            <person name="Van de Peer Y."/>
            <person name="Friml J."/>
            <person name="Beilby M."/>
            <person name="Dolan L."/>
            <person name="Kohara Y."/>
            <person name="Sugano S."/>
            <person name="Fujiyama A."/>
            <person name="Delaux P.-M."/>
            <person name="Quint M."/>
            <person name="TheiBen G."/>
            <person name="Hagemann M."/>
            <person name="Harholt J."/>
            <person name="Dunand C."/>
            <person name="Zachgo S."/>
            <person name="Langdale J."/>
            <person name="Maumus F."/>
            <person name="Straeten D.V.D."/>
            <person name="Gould S.B."/>
            <person name="Rensing S.A."/>
        </authorList>
    </citation>
    <scope>NUCLEOTIDE SEQUENCE [LARGE SCALE GENOMIC DNA]</scope>
    <source>
        <strain evidence="2 3">S276</strain>
    </source>
</reference>
<name>A0A388KRC7_CHABU</name>
<proteinExistence type="predicted"/>